<dbReference type="Proteomes" id="UP000051530">
    <property type="component" value="Unassembled WGS sequence"/>
</dbReference>
<dbReference type="AlphaFoldDB" id="A0A0R0M2B8"/>
<keyword evidence="1" id="KW-0175">Coiled coil</keyword>
<sequence>MDLDDITNRYPEIGQFADQIMAQNDTVRSLLSNIIRLIENQHISDIEKLQNENLTQKQQIENYKAKYEYTKLEFPLGTRPKNMSSSVEESSFNMDLKSGTHVNMPDSQMTESKIFPSLSEISERSLLRANQNSKMFNSQFEYDMQELEKKILNVLNFEFLKKLGHQKQLDQSRDLTSSNLINSDNMHSILDKKSGIQEDSESTATQKFIDLVKKEQSFVQEVSNSSFVNATSYSNVLELEEKLFKVKQENARLSRELNYMLSSSKVGDVDGYIKNYYEIVDLLKEKLTENSLLKNNMFMLTMKLENIEKALTSFIKTTVSDIIKETLSTYRDNLVYFFTEVQKLEIENSNLKIIEIEYQKAMTDIFYSKQLKQENDNLKNELKTLTIKNSLINSLENRITAKNNDIIVLESRNQILREETTRLLGLLTEKERIISNMVIEDPIKNRIVELESLRKEFSEKEIAQKEKNSQRREIFTMLKQFYEQTKFEILDLIMIIKDIFQFYQVKKQNELKNFIKKHTDQINIILREKTELLNILETHRDQSAEKDQKITKLMTELQNLQTNSAALKHKMDKKSEQLNILETENKNLTSRLEKLKKDSTPSDLHSLLELERKETEQQLQFYKNKCEEYEIEKFTDIKAIKEQNQRLTQEKEEISEEFQLLKEKNYRLEEYANNLFTNHENIQKQLEMLTETYNTLKNEHETLKNQHNKILEQNNPEKHQNDDIRQQLTMTRQKYNELYQKYEQTASELKSLQNSAPQSTVDQDKKIENLKLVILKLKEVNQKLVDQIKQNS</sequence>
<protein>
    <submittedName>
        <fullName evidence="2">Uncharacterized protein</fullName>
    </submittedName>
</protein>
<keyword evidence="3" id="KW-1185">Reference proteome</keyword>
<dbReference type="VEuPathDB" id="MicrosporidiaDB:M153_739000405"/>
<proteinExistence type="predicted"/>
<evidence type="ECO:0000313" key="2">
    <source>
        <dbReference type="EMBL" id="KRH93588.1"/>
    </source>
</evidence>
<comment type="caution">
    <text evidence="2">The sequence shown here is derived from an EMBL/GenBank/DDBJ whole genome shotgun (WGS) entry which is preliminary data.</text>
</comment>
<dbReference type="EMBL" id="LGUB01000285">
    <property type="protein sequence ID" value="KRH93588.1"/>
    <property type="molecule type" value="Genomic_DNA"/>
</dbReference>
<feature type="coiled-coil region" evidence="1">
    <location>
        <begin position="543"/>
        <end position="787"/>
    </location>
</feature>
<evidence type="ECO:0000313" key="3">
    <source>
        <dbReference type="Proteomes" id="UP000051530"/>
    </source>
</evidence>
<gene>
    <name evidence="2" type="ORF">M153_739000405</name>
</gene>
<organism evidence="2 3">
    <name type="scientific">Pseudoloma neurophilia</name>
    <dbReference type="NCBI Taxonomy" id="146866"/>
    <lineage>
        <taxon>Eukaryota</taxon>
        <taxon>Fungi</taxon>
        <taxon>Fungi incertae sedis</taxon>
        <taxon>Microsporidia</taxon>
        <taxon>Pseudoloma</taxon>
    </lineage>
</organism>
<name>A0A0R0M2B8_9MICR</name>
<reference evidence="2 3" key="1">
    <citation type="submission" date="2015-07" db="EMBL/GenBank/DDBJ databases">
        <title>The genome of Pseudoloma neurophilia, a relevant intracellular parasite of the zebrafish.</title>
        <authorList>
            <person name="Ndikumana S."/>
            <person name="Pelin A."/>
            <person name="Sanders J."/>
            <person name="Corradi N."/>
        </authorList>
    </citation>
    <scope>NUCLEOTIDE SEQUENCE [LARGE SCALE GENOMIC DNA]</scope>
    <source>
        <strain evidence="2 3">MK1</strain>
    </source>
</reference>
<evidence type="ECO:0000256" key="1">
    <source>
        <dbReference type="SAM" id="Coils"/>
    </source>
</evidence>
<feature type="coiled-coil region" evidence="1">
    <location>
        <begin position="368"/>
        <end position="412"/>
    </location>
</feature>
<accession>A0A0R0M2B8</accession>